<name>A0A4T0JCI8_WALIC</name>
<dbReference type="AlphaFoldDB" id="A0A4T0JCI8"/>
<feature type="compositionally biased region" description="Basic residues" evidence="1">
    <location>
        <begin position="172"/>
        <end position="190"/>
    </location>
</feature>
<dbReference type="Proteomes" id="UP000310689">
    <property type="component" value="Unassembled WGS sequence"/>
</dbReference>
<dbReference type="Gene3D" id="3.30.420.10">
    <property type="entry name" value="Ribonuclease H-like superfamily/Ribonuclease H"/>
    <property type="match status" value="1"/>
</dbReference>
<sequence>MDNQAALAAMFQLQSTKTGQYLVMKILEQVTKLNSIRRNQSPVINLNWIPGHTEIYGNELADRTANEERTTTAHTTTIDFALRTSFSAMRRSMRKRYAAPLRVEASRMTDLMSHTSKTAAGKLTSAKTAKILIISPSIQNNRLTEMQYMRRRRHHFPQNLRLKKKTLDGKNHVKKKNSQAKHKVRPRPNA</sequence>
<comment type="caution">
    <text evidence="2">The sequence shown here is derived from an EMBL/GenBank/DDBJ whole genome shotgun (WGS) entry which is preliminary data.</text>
</comment>
<organism evidence="2 3">
    <name type="scientific">Wallemia ichthyophaga</name>
    <dbReference type="NCBI Taxonomy" id="245174"/>
    <lineage>
        <taxon>Eukaryota</taxon>
        <taxon>Fungi</taxon>
        <taxon>Dikarya</taxon>
        <taxon>Basidiomycota</taxon>
        <taxon>Wallemiomycotina</taxon>
        <taxon>Wallemiomycetes</taxon>
        <taxon>Wallemiales</taxon>
        <taxon>Wallemiaceae</taxon>
        <taxon>Wallemia</taxon>
    </lineage>
</organism>
<reference evidence="2 3" key="1">
    <citation type="submission" date="2019-03" db="EMBL/GenBank/DDBJ databases">
        <title>Sequencing 23 genomes of Wallemia ichthyophaga.</title>
        <authorList>
            <person name="Gostincar C."/>
        </authorList>
    </citation>
    <scope>NUCLEOTIDE SEQUENCE [LARGE SCALE GENOMIC DNA]</scope>
    <source>
        <strain evidence="2 3">EXF-6200</strain>
    </source>
</reference>
<evidence type="ECO:0000256" key="1">
    <source>
        <dbReference type="SAM" id="MobiDB-lite"/>
    </source>
</evidence>
<dbReference type="EMBL" id="SPOI01000081">
    <property type="protein sequence ID" value="TIB37981.1"/>
    <property type="molecule type" value="Genomic_DNA"/>
</dbReference>
<proteinExistence type="predicted"/>
<evidence type="ECO:0000313" key="3">
    <source>
        <dbReference type="Proteomes" id="UP000310689"/>
    </source>
</evidence>
<feature type="region of interest" description="Disordered" evidence="1">
    <location>
        <begin position="166"/>
        <end position="190"/>
    </location>
</feature>
<accession>A0A4T0JCI8</accession>
<dbReference type="GO" id="GO:0003676">
    <property type="term" value="F:nucleic acid binding"/>
    <property type="evidence" value="ECO:0007669"/>
    <property type="project" value="InterPro"/>
</dbReference>
<protein>
    <submittedName>
        <fullName evidence="2">Uncharacterized protein</fullName>
    </submittedName>
</protein>
<dbReference type="InterPro" id="IPR036397">
    <property type="entry name" value="RNaseH_sf"/>
</dbReference>
<dbReference type="InterPro" id="IPR012337">
    <property type="entry name" value="RNaseH-like_sf"/>
</dbReference>
<gene>
    <name evidence="2" type="ORF">E3P86_01932</name>
</gene>
<evidence type="ECO:0000313" key="2">
    <source>
        <dbReference type="EMBL" id="TIB37981.1"/>
    </source>
</evidence>
<dbReference type="SUPFAM" id="SSF53098">
    <property type="entry name" value="Ribonuclease H-like"/>
    <property type="match status" value="1"/>
</dbReference>